<protein>
    <recommendedName>
        <fullName evidence="5">BZIP domain-containing protein</fullName>
    </recommendedName>
</protein>
<dbReference type="PANTHER" id="PTHR40621:SF7">
    <property type="entry name" value="BZIP DOMAIN-CONTAINING PROTEIN"/>
    <property type="match status" value="1"/>
</dbReference>
<feature type="region of interest" description="Disordered" evidence="4">
    <location>
        <begin position="126"/>
        <end position="173"/>
    </location>
</feature>
<evidence type="ECO:0000256" key="1">
    <source>
        <dbReference type="ARBA" id="ARBA00004123"/>
    </source>
</evidence>
<reference evidence="6" key="1">
    <citation type="submission" date="2023-03" db="EMBL/GenBank/DDBJ databases">
        <title>Mating type loci evolution in Malassezia.</title>
        <authorList>
            <person name="Coelho M.A."/>
        </authorList>
    </citation>
    <scope>NUCLEOTIDE SEQUENCE</scope>
    <source>
        <strain evidence="6">CBS 12830</strain>
    </source>
</reference>
<evidence type="ECO:0000313" key="6">
    <source>
        <dbReference type="EMBL" id="WFD23788.1"/>
    </source>
</evidence>
<evidence type="ECO:0000259" key="5">
    <source>
        <dbReference type="PROSITE" id="PS00036"/>
    </source>
</evidence>
<keyword evidence="3" id="KW-0175">Coiled coil</keyword>
<evidence type="ECO:0000313" key="7">
    <source>
        <dbReference type="Proteomes" id="UP001214415"/>
    </source>
</evidence>
<keyword evidence="7" id="KW-1185">Reference proteome</keyword>
<feature type="region of interest" description="Disordered" evidence="4">
    <location>
        <begin position="24"/>
        <end position="49"/>
    </location>
</feature>
<feature type="region of interest" description="Disordered" evidence="4">
    <location>
        <begin position="327"/>
        <end position="348"/>
    </location>
</feature>
<dbReference type="AlphaFoldDB" id="A0AAF0EDY9"/>
<accession>A0AAF0EDY9</accession>
<dbReference type="InterPro" id="IPR004827">
    <property type="entry name" value="bZIP"/>
</dbReference>
<gene>
    <name evidence="6" type="ORF">MEQU1_002482</name>
</gene>
<name>A0AAF0EDY9_9BASI</name>
<dbReference type="Gene3D" id="1.20.5.170">
    <property type="match status" value="1"/>
</dbReference>
<dbReference type="InterPro" id="IPR050936">
    <property type="entry name" value="AP-1-like"/>
</dbReference>
<sequence>MASHAMPSADSQDIVQPSKEWVLPARGKPGRKLSTNVPMTKRKAQNRASQRAFRERKHAYVLELQQKVAQFEAREIEANVQMQHLAVQYRQEADALREENARLTAKCQELSEQMRLLQLTIASQSEASHASASAPPPSSRSRSPLERAPGSPPPLSAPKSVSIPSLEPPTDDDVNDELDLDCIFCPGKSQCVCRGHASLPMEETKMAPTSSSAVALPSPAMSPGYVRIRRRTHNAARPPMHLWKTQPAPRTCTGNPQTCGACQSDPRLQQFCHTVSQTAQRPVSATRDSLSACESVPAAFQRLQSHPNFPKNQAGLDMLAEVVARDSVGEDSTTGVQDTPTPESSRVYVRTSAVSEALALLDKPAAQDVACPCPWAQTPSRLPWPR</sequence>
<dbReference type="GO" id="GO:0090575">
    <property type="term" value="C:RNA polymerase II transcription regulator complex"/>
    <property type="evidence" value="ECO:0007669"/>
    <property type="project" value="TreeGrafter"/>
</dbReference>
<dbReference type="InterPro" id="IPR018287">
    <property type="entry name" value="Hap4_TF_heteromerisation"/>
</dbReference>
<dbReference type="Proteomes" id="UP001214415">
    <property type="component" value="Chromosome 4"/>
</dbReference>
<dbReference type="PANTHER" id="PTHR40621">
    <property type="entry name" value="TRANSCRIPTION FACTOR KAPC-RELATED"/>
    <property type="match status" value="1"/>
</dbReference>
<organism evidence="6 7">
    <name type="scientific">Malassezia equina</name>
    <dbReference type="NCBI Taxonomy" id="1381935"/>
    <lineage>
        <taxon>Eukaryota</taxon>
        <taxon>Fungi</taxon>
        <taxon>Dikarya</taxon>
        <taxon>Basidiomycota</taxon>
        <taxon>Ustilaginomycotina</taxon>
        <taxon>Malasseziomycetes</taxon>
        <taxon>Malasseziales</taxon>
        <taxon>Malasseziaceae</taxon>
        <taxon>Malassezia</taxon>
    </lineage>
</organism>
<dbReference type="GO" id="GO:0001228">
    <property type="term" value="F:DNA-binding transcription activator activity, RNA polymerase II-specific"/>
    <property type="evidence" value="ECO:0007669"/>
    <property type="project" value="TreeGrafter"/>
</dbReference>
<evidence type="ECO:0000256" key="2">
    <source>
        <dbReference type="ARBA" id="ARBA00023242"/>
    </source>
</evidence>
<feature type="compositionally biased region" description="Polar residues" evidence="4">
    <location>
        <begin position="330"/>
        <end position="344"/>
    </location>
</feature>
<feature type="coiled-coil region" evidence="3">
    <location>
        <begin position="79"/>
        <end position="120"/>
    </location>
</feature>
<evidence type="ECO:0000256" key="4">
    <source>
        <dbReference type="SAM" id="MobiDB-lite"/>
    </source>
</evidence>
<dbReference type="EMBL" id="CP119903">
    <property type="protein sequence ID" value="WFD23788.1"/>
    <property type="molecule type" value="Genomic_DNA"/>
</dbReference>
<dbReference type="Pfam" id="PF00170">
    <property type="entry name" value="bZIP_1"/>
    <property type="match status" value="1"/>
</dbReference>
<feature type="domain" description="BZIP" evidence="5">
    <location>
        <begin position="41"/>
        <end position="56"/>
    </location>
</feature>
<keyword evidence="2" id="KW-0539">Nucleus</keyword>
<feature type="compositionally biased region" description="Low complexity" evidence="4">
    <location>
        <begin position="126"/>
        <end position="149"/>
    </location>
</feature>
<dbReference type="SUPFAM" id="SSF57959">
    <property type="entry name" value="Leucine zipper domain"/>
    <property type="match status" value="1"/>
</dbReference>
<comment type="subcellular location">
    <subcellularLocation>
        <location evidence="1">Nucleus</location>
    </subcellularLocation>
</comment>
<dbReference type="GO" id="GO:0000976">
    <property type="term" value="F:transcription cis-regulatory region binding"/>
    <property type="evidence" value="ECO:0007669"/>
    <property type="project" value="InterPro"/>
</dbReference>
<proteinExistence type="predicted"/>
<dbReference type="Pfam" id="PF10297">
    <property type="entry name" value="Hap4_Hap_bind"/>
    <property type="match status" value="1"/>
</dbReference>
<evidence type="ECO:0000256" key="3">
    <source>
        <dbReference type="SAM" id="Coils"/>
    </source>
</evidence>
<dbReference type="PROSITE" id="PS00036">
    <property type="entry name" value="BZIP_BASIC"/>
    <property type="match status" value="1"/>
</dbReference>
<dbReference type="SMART" id="SM00338">
    <property type="entry name" value="BRLZ"/>
    <property type="match status" value="1"/>
</dbReference>
<dbReference type="InterPro" id="IPR046347">
    <property type="entry name" value="bZIP_sf"/>
</dbReference>
<dbReference type="CDD" id="cd14688">
    <property type="entry name" value="bZIP_YAP"/>
    <property type="match status" value="1"/>
</dbReference>